<keyword evidence="3" id="KW-0687">Ribonucleoprotein</keyword>
<evidence type="ECO:0000256" key="6">
    <source>
        <dbReference type="ARBA" id="ARBA00055388"/>
    </source>
</evidence>
<dbReference type="InterPro" id="IPR005998">
    <property type="entry name" value="Ribosomal_uL30_euk"/>
</dbReference>
<evidence type="ECO:0000256" key="2">
    <source>
        <dbReference type="ARBA" id="ARBA00022980"/>
    </source>
</evidence>
<keyword evidence="2 10" id="KW-0689">Ribosomal protein</keyword>
<proteinExistence type="inferred from homology"/>
<evidence type="ECO:0000256" key="5">
    <source>
        <dbReference type="ARBA" id="ARBA00041271"/>
    </source>
</evidence>
<keyword evidence="7" id="KW-0175">Coiled coil</keyword>
<dbReference type="NCBIfam" id="TIGR01310">
    <property type="entry name" value="uL30_euk"/>
    <property type="match status" value="1"/>
</dbReference>
<evidence type="ECO:0000256" key="3">
    <source>
        <dbReference type="ARBA" id="ARBA00023274"/>
    </source>
</evidence>
<protein>
    <recommendedName>
        <fullName evidence="4">Large ribosomal subunit protein uL30</fullName>
    </recommendedName>
    <alternativeName>
        <fullName evidence="5">60S ribosomal protein L7</fullName>
    </alternativeName>
</protein>
<dbReference type="EMBL" id="KN732271">
    <property type="protein sequence ID" value="KIH59153.1"/>
    <property type="molecule type" value="Genomic_DNA"/>
</dbReference>
<evidence type="ECO:0000259" key="9">
    <source>
        <dbReference type="Pfam" id="PF08079"/>
    </source>
</evidence>
<organism evidence="10 11">
    <name type="scientific">Ancylostoma duodenale</name>
    <dbReference type="NCBI Taxonomy" id="51022"/>
    <lineage>
        <taxon>Eukaryota</taxon>
        <taxon>Metazoa</taxon>
        <taxon>Ecdysozoa</taxon>
        <taxon>Nematoda</taxon>
        <taxon>Chromadorea</taxon>
        <taxon>Rhabditida</taxon>
        <taxon>Rhabditina</taxon>
        <taxon>Rhabditomorpha</taxon>
        <taxon>Strongyloidea</taxon>
        <taxon>Ancylostomatidae</taxon>
        <taxon>Ancylostomatinae</taxon>
        <taxon>Ancylostoma</taxon>
    </lineage>
</organism>
<reference evidence="10 11" key="1">
    <citation type="submission" date="2013-12" db="EMBL/GenBank/DDBJ databases">
        <title>Draft genome of the parsitic nematode Ancylostoma duodenale.</title>
        <authorList>
            <person name="Mitreva M."/>
        </authorList>
    </citation>
    <scope>NUCLEOTIDE SEQUENCE [LARGE SCALE GENOMIC DNA]</scope>
    <source>
        <strain evidence="10 11">Zhejiang</strain>
    </source>
</reference>
<dbReference type="OrthoDB" id="28644at2759"/>
<dbReference type="GO" id="GO:0003735">
    <property type="term" value="F:structural constituent of ribosome"/>
    <property type="evidence" value="ECO:0007669"/>
    <property type="project" value="TreeGrafter"/>
</dbReference>
<feature type="coiled-coil region" evidence="7">
    <location>
        <begin position="18"/>
        <end position="69"/>
    </location>
</feature>
<evidence type="ECO:0000256" key="1">
    <source>
        <dbReference type="ARBA" id="ARBA00007594"/>
    </source>
</evidence>
<dbReference type="InterPro" id="IPR039699">
    <property type="entry name" value="Ribosomal_uL30"/>
</dbReference>
<evidence type="ECO:0000256" key="7">
    <source>
        <dbReference type="SAM" id="Coils"/>
    </source>
</evidence>
<dbReference type="SUPFAM" id="SSF55129">
    <property type="entry name" value="Ribosomal protein L30p/L7e"/>
    <property type="match status" value="1"/>
</dbReference>
<dbReference type="InterPro" id="IPR036919">
    <property type="entry name" value="Ribo_uL30_ferredoxin-like_sf"/>
</dbReference>
<dbReference type="AlphaFoldDB" id="A0A0C2CQT8"/>
<dbReference type="GO" id="GO:0000463">
    <property type="term" value="P:maturation of LSU-rRNA from tricistronic rRNA transcript (SSU-rRNA, 5.8S rRNA, LSU-rRNA)"/>
    <property type="evidence" value="ECO:0007669"/>
    <property type="project" value="TreeGrafter"/>
</dbReference>
<comment type="similarity">
    <text evidence="1">Belongs to the universal ribosomal protein uL30 family.</text>
</comment>
<dbReference type="CDD" id="cd01657">
    <property type="entry name" value="Ribosomal_L7_archeal_euk"/>
    <property type="match status" value="1"/>
</dbReference>
<dbReference type="Proteomes" id="UP000054047">
    <property type="component" value="Unassembled WGS sequence"/>
</dbReference>
<dbReference type="GO" id="GO:0003723">
    <property type="term" value="F:RNA binding"/>
    <property type="evidence" value="ECO:0007669"/>
    <property type="project" value="InterPro"/>
</dbReference>
<dbReference type="InterPro" id="IPR012988">
    <property type="entry name" value="Ribosomal_uL30_N_euk"/>
</dbReference>
<dbReference type="PROSITE" id="PS00634">
    <property type="entry name" value="RIBOSOMAL_L30"/>
    <property type="match status" value="1"/>
</dbReference>
<evidence type="ECO:0000313" key="11">
    <source>
        <dbReference type="Proteomes" id="UP000054047"/>
    </source>
</evidence>
<feature type="domain" description="Large ribosomal subunit protein uL30-like ferredoxin-like fold" evidence="8">
    <location>
        <begin position="85"/>
        <end position="135"/>
    </location>
</feature>
<dbReference type="InterPro" id="IPR016082">
    <property type="entry name" value="Ribosomal_uL30_ferredoxin-like"/>
</dbReference>
<evidence type="ECO:0000256" key="4">
    <source>
        <dbReference type="ARBA" id="ARBA00040575"/>
    </source>
</evidence>
<evidence type="ECO:0000259" key="8">
    <source>
        <dbReference type="Pfam" id="PF00327"/>
    </source>
</evidence>
<accession>A0A0C2CQT8</accession>
<dbReference type="Pfam" id="PF00327">
    <property type="entry name" value="Ribosomal_L30"/>
    <property type="match status" value="1"/>
</dbReference>
<gene>
    <name evidence="10" type="ORF">ANCDUO_10627</name>
</gene>
<dbReference type="PANTHER" id="PTHR11524:SF16">
    <property type="entry name" value="LARGE RIBOSOMAL SUBUNIT PROTEIN UL30"/>
    <property type="match status" value="1"/>
</dbReference>
<dbReference type="InterPro" id="IPR035808">
    <property type="entry name" value="Ribosomal_uL30_euk_arc"/>
</dbReference>
<dbReference type="Gene3D" id="3.30.1390.20">
    <property type="entry name" value="Ribosomal protein L30, ferredoxin-like fold domain"/>
    <property type="match status" value="2"/>
</dbReference>
<evidence type="ECO:0000313" key="10">
    <source>
        <dbReference type="EMBL" id="KIH59153.1"/>
    </source>
</evidence>
<comment type="function">
    <text evidence="6">Binds to G-rich structures in 28S rRNA and in mRNAs. Plays a regulatory role in the translation apparatus; inhibits cell-free translation of mRNAs.</text>
</comment>
<dbReference type="GO" id="GO:0022625">
    <property type="term" value="C:cytosolic large ribosomal subunit"/>
    <property type="evidence" value="ECO:0007669"/>
    <property type="project" value="TreeGrafter"/>
</dbReference>
<dbReference type="PANTHER" id="PTHR11524">
    <property type="entry name" value="60S RIBOSOMAL PROTEIN L7"/>
    <property type="match status" value="1"/>
</dbReference>
<dbReference type="Pfam" id="PF08079">
    <property type="entry name" value="Ribosomal_L30_N"/>
    <property type="match status" value="1"/>
</dbReference>
<sequence>MVEKKLPQVPETVLKRRKQRAEIRAKIIQNKVKAAAKNKEKKAKIFKRAEKYVAEYRQAQREQLRLKRDAEKKGDFYVPDEPKLAFVIRIRGINQIHPRPRKALQILRLRQINNGVFVKLNKATLPLLRIVEPYVAWGYPNLKTVHDLIYKRGFAKVNHRRVPITDNNIIEESLGKHDIICMEDLVHEIYNVGPNFKAASNFLWPFKLNNPTGGWTKKTNHFVEGGDFGNREDQINKLLRRMI</sequence>
<dbReference type="FunFam" id="3.30.1390.20:FF:000002">
    <property type="entry name" value="60S ribosomal protein L7"/>
    <property type="match status" value="1"/>
</dbReference>
<name>A0A0C2CQT8_9BILA</name>
<dbReference type="InterPro" id="IPR018038">
    <property type="entry name" value="Ribosomal_uL30_CS"/>
</dbReference>
<feature type="domain" description="Large ribosomal subunit protein uL30 N-terminal eukaryotes" evidence="9">
    <location>
        <begin position="9"/>
        <end position="80"/>
    </location>
</feature>
<dbReference type="FunFam" id="3.30.1390.20:FF:000003">
    <property type="entry name" value="60S ribosomal protein L7"/>
    <property type="match status" value="1"/>
</dbReference>
<keyword evidence="11" id="KW-1185">Reference proteome</keyword>